<dbReference type="AlphaFoldDB" id="A0A7C8YJS1"/>
<proteinExistence type="predicted"/>
<reference evidence="1" key="2">
    <citation type="submission" date="2020-07" db="EMBL/GenBank/DDBJ databases">
        <authorList>
            <person name="Vera ALvarez R."/>
            <person name="Arias-Moreno D.M."/>
            <person name="Jimenez-Jacinto V."/>
            <person name="Jimenez-Bremont J.F."/>
            <person name="Swaminathan K."/>
            <person name="Moose S.P."/>
            <person name="Guerrero-Gonzalez M.L."/>
            <person name="Marino-Ramirez L."/>
            <person name="Landsman D."/>
            <person name="Rodriguez-Kessler M."/>
            <person name="Delgado-Sanchez P."/>
        </authorList>
    </citation>
    <scope>NUCLEOTIDE SEQUENCE</scope>
    <source>
        <tissue evidence="1">Cladode</tissue>
    </source>
</reference>
<evidence type="ECO:0000313" key="1">
    <source>
        <dbReference type="EMBL" id="MBA4619751.1"/>
    </source>
</evidence>
<dbReference type="EMBL" id="GISG01026650">
    <property type="protein sequence ID" value="MBA4619751.1"/>
    <property type="molecule type" value="Transcribed_RNA"/>
</dbReference>
<accession>A0A7C8YJS1</accession>
<organism evidence="1">
    <name type="scientific">Opuntia streptacantha</name>
    <name type="common">Prickly pear cactus</name>
    <name type="synonym">Opuntia cardona</name>
    <dbReference type="NCBI Taxonomy" id="393608"/>
    <lineage>
        <taxon>Eukaryota</taxon>
        <taxon>Viridiplantae</taxon>
        <taxon>Streptophyta</taxon>
        <taxon>Embryophyta</taxon>
        <taxon>Tracheophyta</taxon>
        <taxon>Spermatophyta</taxon>
        <taxon>Magnoliopsida</taxon>
        <taxon>eudicotyledons</taxon>
        <taxon>Gunneridae</taxon>
        <taxon>Pentapetalae</taxon>
        <taxon>Caryophyllales</taxon>
        <taxon>Cactineae</taxon>
        <taxon>Cactaceae</taxon>
        <taxon>Opuntioideae</taxon>
        <taxon>Opuntia</taxon>
    </lineage>
</organism>
<reference evidence="1" key="1">
    <citation type="journal article" date="2013" name="J. Plant Res.">
        <title>Effect of fungi and light on seed germination of three Opuntia species from semiarid lands of central Mexico.</title>
        <authorList>
            <person name="Delgado-Sanchez P."/>
            <person name="Jimenez-Bremont J.F."/>
            <person name="Guerrero-Gonzalez Mde L."/>
            <person name="Flores J."/>
        </authorList>
    </citation>
    <scope>NUCLEOTIDE SEQUENCE</scope>
    <source>
        <tissue evidence="1">Cladode</tissue>
    </source>
</reference>
<protein>
    <submittedName>
        <fullName evidence="1">Uncharacterized protein</fullName>
    </submittedName>
</protein>
<name>A0A7C8YJS1_OPUST</name>
<sequence length="112" mass="12136">MLREQQFSQQSVHQYRLLSKTQGSRSKSSRPFICTTPALISSSLFRAASALLADASASLWCFQVRNWAGVMGVVVGLRLDGLSTASCSCTSSSAPISPASLSLSRFRFLLMQ</sequence>